<reference evidence="2 3" key="2">
    <citation type="journal article" date="2017" name="Int. J. Syst. Evol. Microbiol.">
        <title>Pseudomonas furukawaii sp. nov., a polychlorinated biphenyl-degrading bacterium isolated from biphenyl-contaminated soil in Japan.</title>
        <authorList>
            <person name="Kimura N."/>
            <person name="Watanabe T."/>
            <person name="Suenaga H."/>
            <person name="Fujihara H."/>
            <person name="Futagami T."/>
            <person name="Goto M."/>
            <person name="Hanada S."/>
            <person name="Hirose J."/>
        </authorList>
    </citation>
    <scope>NUCLEOTIDE SEQUENCE [LARGE SCALE GENOMIC DNA]</scope>
    <source>
        <strain evidence="3">DSM 10086 / NBRC 110670 / KF707</strain>
    </source>
</reference>
<dbReference type="Proteomes" id="UP000218554">
    <property type="component" value="Chromosome"/>
</dbReference>
<name>A0AAD1FFT5_METFU</name>
<sequence length="112" mass="12248">MTHESLLDALQATDMLEIDDLHAWHFGLDLPLVKALAAGEPGNPDALLLRVECMDGRTRREWRFTQAAVQGARFDAESGTWTLAGADGEHRLRCLDAFGGDAGEDEDEPAND</sequence>
<evidence type="ECO:0000259" key="1">
    <source>
        <dbReference type="Pfam" id="PF18629"/>
    </source>
</evidence>
<accession>A0AAD1FFT5</accession>
<evidence type="ECO:0000313" key="2">
    <source>
        <dbReference type="EMBL" id="BAU74294.1"/>
    </source>
</evidence>
<organism evidence="2 3">
    <name type="scientific">Metapseudomonas furukawaii</name>
    <name type="common">Pseudomonas furukawaii</name>
    <dbReference type="NCBI Taxonomy" id="1149133"/>
    <lineage>
        <taxon>Bacteria</taxon>
        <taxon>Pseudomonadati</taxon>
        <taxon>Pseudomonadota</taxon>
        <taxon>Gammaproteobacteria</taxon>
        <taxon>Pseudomonadales</taxon>
        <taxon>Pseudomonadaceae</taxon>
        <taxon>Metapseudomonas</taxon>
    </lineage>
</organism>
<protein>
    <submittedName>
        <fullName evidence="2">Lipoprotein, putative</fullName>
    </submittedName>
</protein>
<feature type="domain" description="DUF5629" evidence="1">
    <location>
        <begin position="6"/>
        <end position="98"/>
    </location>
</feature>
<dbReference type="InterPro" id="IPR041081">
    <property type="entry name" value="DUF5629"/>
</dbReference>
<dbReference type="RefSeq" id="WP_003448644.1">
    <property type="nucleotide sequence ID" value="NZ_AJMR01000032.1"/>
</dbReference>
<dbReference type="Pfam" id="PF18629">
    <property type="entry name" value="DUF5629"/>
    <property type="match status" value="1"/>
</dbReference>
<evidence type="ECO:0000313" key="3">
    <source>
        <dbReference type="Proteomes" id="UP000218554"/>
    </source>
</evidence>
<proteinExistence type="predicted"/>
<dbReference type="Gene3D" id="2.30.29.190">
    <property type="match status" value="1"/>
</dbReference>
<reference evidence="3" key="1">
    <citation type="submission" date="2015-05" db="EMBL/GenBank/DDBJ databases">
        <title>Draft genome sequencing of a biphenyl-degrading bacterium, Pseudomonas balearica KF707 (=NBRC110670).</title>
        <authorList>
            <person name="Kimura N."/>
            <person name="Hirose J."/>
            <person name="Watanabe T."/>
            <person name="Suenaga H."/>
            <person name="Fujihara H."/>
            <person name="Noguchi M."/>
            <person name="Hashimoto M."/>
            <person name="Shimodaira J."/>
            <person name="Tsuchikane K."/>
            <person name="Hosoyama A."/>
            <person name="Yamazoe A."/>
            <person name="Fujita N."/>
            <person name="Furukawa K."/>
        </authorList>
    </citation>
    <scope>NUCLEOTIDE SEQUENCE [LARGE SCALE GENOMIC DNA]</scope>
    <source>
        <strain evidence="3">DSM 10086 / NBRC 110670 / KF707</strain>
    </source>
</reference>
<dbReference type="EMBL" id="AP014862">
    <property type="protein sequence ID" value="BAU74294.1"/>
    <property type="molecule type" value="Genomic_DNA"/>
</dbReference>
<keyword evidence="3" id="KW-1185">Reference proteome</keyword>
<dbReference type="AlphaFoldDB" id="A0AAD1FFT5"/>
<gene>
    <name evidence="2" type="ORF">KF707C_26060</name>
</gene>
<dbReference type="KEGG" id="pfuw:KF707C_26060"/>
<keyword evidence="2" id="KW-0449">Lipoprotein</keyword>